<feature type="compositionally biased region" description="Basic residues" evidence="8">
    <location>
        <begin position="283"/>
        <end position="293"/>
    </location>
</feature>
<feature type="compositionally biased region" description="Basic residues" evidence="8">
    <location>
        <begin position="347"/>
        <end position="358"/>
    </location>
</feature>
<comment type="subcellular location">
    <subcellularLocation>
        <location evidence="1">Nucleus</location>
    </subcellularLocation>
</comment>
<dbReference type="InterPro" id="IPR001841">
    <property type="entry name" value="Znf_RING"/>
</dbReference>
<evidence type="ECO:0000256" key="6">
    <source>
        <dbReference type="ARBA" id="ARBA00023242"/>
    </source>
</evidence>
<dbReference type="OrthoDB" id="1667110at2759"/>
<dbReference type="InParanoid" id="A0A068UBP0"/>
<dbReference type="PROSITE" id="PS51184">
    <property type="entry name" value="JMJC"/>
    <property type="match status" value="1"/>
</dbReference>
<feature type="domain" description="JmjC" evidence="10">
    <location>
        <begin position="1001"/>
        <end position="1371"/>
    </location>
</feature>
<feature type="region of interest" description="Disordered" evidence="8">
    <location>
        <begin position="248"/>
        <end position="296"/>
    </location>
</feature>
<feature type="compositionally biased region" description="Basic residues" evidence="8">
    <location>
        <begin position="1"/>
        <end position="17"/>
    </location>
</feature>
<feature type="compositionally biased region" description="Basic residues" evidence="8">
    <location>
        <begin position="169"/>
        <end position="179"/>
    </location>
</feature>
<dbReference type="SMART" id="SM00558">
    <property type="entry name" value="JmjC"/>
    <property type="match status" value="1"/>
</dbReference>
<dbReference type="InterPro" id="IPR003347">
    <property type="entry name" value="JmjC_dom"/>
</dbReference>
<dbReference type="SMART" id="SM00384">
    <property type="entry name" value="AT_hook"/>
    <property type="match status" value="9"/>
</dbReference>
<comment type="similarity">
    <text evidence="2">Belongs to the JARID1 histone demethylase family.</text>
</comment>
<dbReference type="Gene3D" id="2.60.120.650">
    <property type="entry name" value="Cupin"/>
    <property type="match status" value="2"/>
</dbReference>
<keyword evidence="12" id="KW-1185">Reference proteome</keyword>
<evidence type="ECO:0000313" key="12">
    <source>
        <dbReference type="Proteomes" id="UP000295252"/>
    </source>
</evidence>
<dbReference type="SUPFAM" id="SSF51197">
    <property type="entry name" value="Clavaminate synthase-like"/>
    <property type="match status" value="1"/>
</dbReference>
<dbReference type="GO" id="GO:0003712">
    <property type="term" value="F:transcription coregulator activity"/>
    <property type="evidence" value="ECO:0007669"/>
    <property type="project" value="TreeGrafter"/>
</dbReference>
<evidence type="ECO:0000256" key="8">
    <source>
        <dbReference type="SAM" id="MobiDB-lite"/>
    </source>
</evidence>
<dbReference type="GO" id="GO:0006357">
    <property type="term" value="P:regulation of transcription by RNA polymerase II"/>
    <property type="evidence" value="ECO:0007669"/>
    <property type="project" value="TreeGrafter"/>
</dbReference>
<accession>A0A068UBP0</accession>
<dbReference type="GO" id="GO:0008270">
    <property type="term" value="F:zinc ion binding"/>
    <property type="evidence" value="ECO:0007669"/>
    <property type="project" value="UniProtKB-KW"/>
</dbReference>
<dbReference type="GO" id="GO:0032454">
    <property type="term" value="F:histone H3K9 demethylase activity"/>
    <property type="evidence" value="ECO:0007669"/>
    <property type="project" value="InterPro"/>
</dbReference>
<feature type="compositionally biased region" description="Basic and acidic residues" evidence="8">
    <location>
        <begin position="335"/>
        <end position="346"/>
    </location>
</feature>
<feature type="region of interest" description="Disordered" evidence="8">
    <location>
        <begin position="156"/>
        <end position="179"/>
    </location>
</feature>
<keyword evidence="6" id="KW-0539">Nucleus</keyword>
<keyword evidence="3" id="KW-0479">Metal-binding</keyword>
<proteinExistence type="inferred from homology"/>
<evidence type="ECO:0000256" key="2">
    <source>
        <dbReference type="ARBA" id="ARBA00006801"/>
    </source>
</evidence>
<feature type="domain" description="RING-type" evidence="9">
    <location>
        <begin position="593"/>
        <end position="639"/>
    </location>
</feature>
<feature type="compositionally biased region" description="Basic residues" evidence="8">
    <location>
        <begin position="65"/>
        <end position="75"/>
    </location>
</feature>
<name>A0A068UBP0_COFCA</name>
<evidence type="ECO:0000256" key="4">
    <source>
        <dbReference type="ARBA" id="ARBA00023015"/>
    </source>
</evidence>
<evidence type="ECO:0008006" key="13">
    <source>
        <dbReference type="Google" id="ProtNLM"/>
    </source>
</evidence>
<keyword evidence="5" id="KW-0804">Transcription</keyword>
<sequence length="1371" mass="151590">MTGSKKRGRPKGSKNKKKLDLEKVGGVDVVDQVGGLDVEAIATKGQVDVGVGENVNKSSGMGSKKVGRPKGSKNKKKLTFQKNGVVSNVDSGEVGLTRGVRLSTDCTCSTINVDDFVDDNKEQIGASAKIDEVVDQVGGLDVEAIATKGPVDVGVGENVNKSSGMGSKKVGRPKGSKNKKKLTFQKNGVVSNVDSGEVGLTRGLRLSTDFTCSTINVDDFVYNNKEQIGASAKIDEVVGQVQLVNGRGESGDGFFKKKDGRGRPKGSKNTNDCPGMPIGSKSTKNHRGRPKGMKNKEEDVAAQEIEEVPFLSDVGCNGGNEGRLIEDNKHARFEKVRKTRSGEGSKKIGRPKGSKNKKKLTFQKNGVVSNVDSGEVGLTLGVQLSTDFTCSTINVDGFVDDNKEQIGASAKIGEVVDQVQLVNGRGESGDGFFKKKDGRGRPKGSKNKKKRQGRPKGSQNTEDCPGMPIGSKSTKNRRGRPKGMKNKEEDVAAQEIEEVPFSSDHKGFKKIPLLPDADGVFTCTDGKDRDFAGSKGSEEFFTYVDGFHERPKERPRKFVNKSLRCAIMGQKSVITASGMADATSCKGQRSLTCHQCKSNDKIGIVFCSKCKKKRYCYDCIGKWYPERTRKDVEDSCPFCYGICNCMACLQANVATKACHKETHENARLETTLYLLANILPLLRNIQREQRSELDFEARILGARLPEEDITKSVLEVDDRVYCDNCNTSIVNFHRGCPNPGCSYEICLNCCRELRDGDKWAYKKGNGQAGFLQELPEWTVKPDGSILCPPKERGGCGSGLLELRQIFDANVVDELIRSAEEITSKYQLRDVDFSQECALCCPTSSVLDGNNHLKKRQAACRTNSDDNFLYCPNAVDLGDSDFEHFQMHWRKGEPVIVTNVLAKASGLSWEPMVMWRAFRGAREKLKEKSFCVKAIDCLDWCEVEINIHQFFRGYLEGRRHYNGWPEILKLKDWPPTNSFEECLPRHGAEFVAMLPFSEYTHPRFASLNLATKLPDGASKPDLGPKTYIAYGYPEELGRGDSVSKLHCDISDAVNILTHTTEVKIAPWQCEMINKLRKVYDDEDKNQLHQDIDEGQGTPETKLVQQLFKPEVRDTKCGDVQCKGPSSNSMLLGTAKSDNPLLIPKCSTEVPNMFRTSEQAEASSGVPPVVNQNNGLDHQMIEETSSTPINGCNETNSFSGLLVGMTNDMVVKDVRSTDSANWKSEIGDVPNNRCLDVVENNSMPTGPNMSISNKLLTNASAPVSENHPLRNENASMATHGGAVWDIFRREDVPKLAKYLQKHWKEFRHINNAPVNSVVHPIHDQTFYLNERHKEQLKQEFNIEPWTFEQYVGEAVFIPAGCPHQVRNRQVKHC</sequence>
<dbReference type="Pfam" id="PF10497">
    <property type="entry name" value="zf-4CXXC_R1"/>
    <property type="match status" value="1"/>
</dbReference>
<keyword evidence="7" id="KW-0863">Zinc-finger</keyword>
<feature type="region of interest" description="Disordered" evidence="8">
    <location>
        <begin position="426"/>
        <end position="492"/>
    </location>
</feature>
<dbReference type="PROSITE" id="PS50089">
    <property type="entry name" value="ZF_RING_2"/>
    <property type="match status" value="1"/>
</dbReference>
<keyword evidence="4" id="KW-0805">Transcription regulation</keyword>
<dbReference type="FunCoup" id="A0A068UBP0">
    <property type="interactions" value="629"/>
</dbReference>
<evidence type="ECO:0000259" key="9">
    <source>
        <dbReference type="PROSITE" id="PS50089"/>
    </source>
</evidence>
<gene>
    <name evidence="11" type="ORF">GSCOC_T00019977001</name>
</gene>
<dbReference type="InterPro" id="IPR018866">
    <property type="entry name" value="Znf-4CXXC_R1"/>
</dbReference>
<feature type="region of interest" description="Disordered" evidence="8">
    <location>
        <begin position="51"/>
        <end position="75"/>
    </location>
</feature>
<dbReference type="Proteomes" id="UP000295252">
    <property type="component" value="Chromosome IV"/>
</dbReference>
<evidence type="ECO:0000256" key="3">
    <source>
        <dbReference type="ARBA" id="ARBA00022723"/>
    </source>
</evidence>
<dbReference type="STRING" id="49390.A0A068UBP0"/>
<feature type="compositionally biased region" description="Basic residues" evidence="8">
    <location>
        <begin position="436"/>
        <end position="454"/>
    </location>
</feature>
<feature type="compositionally biased region" description="Basic residues" evidence="8">
    <location>
        <begin position="474"/>
        <end position="484"/>
    </location>
</feature>
<dbReference type="GO" id="GO:0031490">
    <property type="term" value="F:chromatin DNA binding"/>
    <property type="evidence" value="ECO:0007669"/>
    <property type="project" value="TreeGrafter"/>
</dbReference>
<dbReference type="InterPro" id="IPR045109">
    <property type="entry name" value="LSDs-like"/>
</dbReference>
<dbReference type="GO" id="GO:0000118">
    <property type="term" value="C:histone deacetylase complex"/>
    <property type="evidence" value="ECO:0007669"/>
    <property type="project" value="TreeGrafter"/>
</dbReference>
<dbReference type="GO" id="GO:0000785">
    <property type="term" value="C:chromatin"/>
    <property type="evidence" value="ECO:0007669"/>
    <property type="project" value="TreeGrafter"/>
</dbReference>
<evidence type="ECO:0000259" key="10">
    <source>
        <dbReference type="PROSITE" id="PS51184"/>
    </source>
</evidence>
<reference evidence="12" key="1">
    <citation type="journal article" date="2014" name="Science">
        <title>The coffee genome provides insight into the convergent evolution of caffeine biosynthesis.</title>
        <authorList>
            <person name="Denoeud F."/>
            <person name="Carretero-Paulet L."/>
            <person name="Dereeper A."/>
            <person name="Droc G."/>
            <person name="Guyot R."/>
            <person name="Pietrella M."/>
            <person name="Zheng C."/>
            <person name="Alberti A."/>
            <person name="Anthony F."/>
            <person name="Aprea G."/>
            <person name="Aury J.M."/>
            <person name="Bento P."/>
            <person name="Bernard M."/>
            <person name="Bocs S."/>
            <person name="Campa C."/>
            <person name="Cenci A."/>
            <person name="Combes M.C."/>
            <person name="Crouzillat D."/>
            <person name="Da Silva C."/>
            <person name="Daddiego L."/>
            <person name="De Bellis F."/>
            <person name="Dussert S."/>
            <person name="Garsmeur O."/>
            <person name="Gayraud T."/>
            <person name="Guignon V."/>
            <person name="Jahn K."/>
            <person name="Jamilloux V."/>
            <person name="Joet T."/>
            <person name="Labadie K."/>
            <person name="Lan T."/>
            <person name="Leclercq J."/>
            <person name="Lepelley M."/>
            <person name="Leroy T."/>
            <person name="Li L.T."/>
            <person name="Librado P."/>
            <person name="Lopez L."/>
            <person name="Munoz A."/>
            <person name="Noel B."/>
            <person name="Pallavicini A."/>
            <person name="Perrotta G."/>
            <person name="Poncet V."/>
            <person name="Pot D."/>
            <person name="Priyono X."/>
            <person name="Rigoreau M."/>
            <person name="Rouard M."/>
            <person name="Rozas J."/>
            <person name="Tranchant-Dubreuil C."/>
            <person name="VanBuren R."/>
            <person name="Zhang Q."/>
            <person name="Andrade A.C."/>
            <person name="Argout X."/>
            <person name="Bertrand B."/>
            <person name="de Kochko A."/>
            <person name="Graziosi G."/>
            <person name="Henry R.J."/>
            <person name="Jayarama X."/>
            <person name="Ming R."/>
            <person name="Nagai C."/>
            <person name="Rounsley S."/>
            <person name="Sankoff D."/>
            <person name="Giuliano G."/>
            <person name="Albert V.A."/>
            <person name="Wincker P."/>
            <person name="Lashermes P."/>
        </authorList>
    </citation>
    <scope>NUCLEOTIDE SEQUENCE [LARGE SCALE GENOMIC DNA]</scope>
    <source>
        <strain evidence="12">cv. DH200-94</strain>
    </source>
</reference>
<protein>
    <recommendedName>
        <fullName evidence="13">JmjC domain-containing protein</fullName>
    </recommendedName>
</protein>
<dbReference type="PhylomeDB" id="A0A068UBP0"/>
<dbReference type="PANTHER" id="PTHR12549:SF38">
    <property type="entry name" value="JMJC DOMAIN-CONTAINING HISTONE DEMETHYLASE 2, ISOFORM A"/>
    <property type="match status" value="1"/>
</dbReference>
<organism evidence="11 12">
    <name type="scientific">Coffea canephora</name>
    <name type="common">Robusta coffee</name>
    <dbReference type="NCBI Taxonomy" id="49390"/>
    <lineage>
        <taxon>Eukaryota</taxon>
        <taxon>Viridiplantae</taxon>
        <taxon>Streptophyta</taxon>
        <taxon>Embryophyta</taxon>
        <taxon>Tracheophyta</taxon>
        <taxon>Spermatophyta</taxon>
        <taxon>Magnoliopsida</taxon>
        <taxon>eudicotyledons</taxon>
        <taxon>Gunneridae</taxon>
        <taxon>Pentapetalae</taxon>
        <taxon>asterids</taxon>
        <taxon>lamiids</taxon>
        <taxon>Gentianales</taxon>
        <taxon>Rubiaceae</taxon>
        <taxon>Ixoroideae</taxon>
        <taxon>Gardenieae complex</taxon>
        <taxon>Bertiereae - Coffeeae clade</taxon>
        <taxon>Coffeeae</taxon>
        <taxon>Coffea</taxon>
    </lineage>
</organism>
<feature type="region of interest" description="Disordered" evidence="8">
    <location>
        <begin position="1"/>
        <end position="21"/>
    </location>
</feature>
<evidence type="ECO:0000313" key="11">
    <source>
        <dbReference type="EMBL" id="CDP05058.1"/>
    </source>
</evidence>
<dbReference type="Gramene" id="CDP05058">
    <property type="protein sequence ID" value="CDP05058"/>
    <property type="gene ID" value="GSCOC_T00019977001"/>
</dbReference>
<evidence type="ECO:0000256" key="7">
    <source>
        <dbReference type="PROSITE-ProRule" id="PRU00175"/>
    </source>
</evidence>
<keyword evidence="7" id="KW-0862">Zinc</keyword>
<dbReference type="EMBL" id="HG739099">
    <property type="protein sequence ID" value="CDP05058.1"/>
    <property type="molecule type" value="Genomic_DNA"/>
</dbReference>
<dbReference type="Pfam" id="PF02373">
    <property type="entry name" value="JmjC"/>
    <property type="match status" value="1"/>
</dbReference>
<evidence type="ECO:0000256" key="1">
    <source>
        <dbReference type="ARBA" id="ARBA00004123"/>
    </source>
</evidence>
<dbReference type="InterPro" id="IPR017956">
    <property type="entry name" value="AT_hook_DNA-bd_motif"/>
</dbReference>
<evidence type="ECO:0000256" key="5">
    <source>
        <dbReference type="ARBA" id="ARBA00023163"/>
    </source>
</evidence>
<dbReference type="PANTHER" id="PTHR12549">
    <property type="entry name" value="JMJC DOMAIN-CONTAINING HISTONE DEMETHYLATION PROTEIN"/>
    <property type="match status" value="1"/>
</dbReference>
<feature type="region of interest" description="Disordered" evidence="8">
    <location>
        <begin position="335"/>
        <end position="358"/>
    </location>
</feature>